<keyword evidence="2" id="KW-0067">ATP-binding</keyword>
<keyword evidence="2" id="KW-0378">Hydrolase</keyword>
<feature type="compositionally biased region" description="Basic and acidic residues" evidence="1">
    <location>
        <begin position="14"/>
        <end position="24"/>
    </location>
</feature>
<proteinExistence type="predicted"/>
<protein>
    <submittedName>
        <fullName evidence="2">ATP-dependent RNA helicase RhlB</fullName>
    </submittedName>
</protein>
<dbReference type="EMBL" id="BKCP01007515">
    <property type="protein sequence ID" value="GER46382.1"/>
    <property type="molecule type" value="Genomic_DNA"/>
</dbReference>
<dbReference type="AlphaFoldDB" id="A0A5A7QNH6"/>
<keyword evidence="3" id="KW-1185">Reference proteome</keyword>
<name>A0A5A7QNH6_STRAF</name>
<keyword evidence="2" id="KW-0547">Nucleotide-binding</keyword>
<evidence type="ECO:0000313" key="3">
    <source>
        <dbReference type="Proteomes" id="UP000325081"/>
    </source>
</evidence>
<dbReference type="OrthoDB" id="1936608at2759"/>
<reference evidence="3" key="1">
    <citation type="journal article" date="2019" name="Curr. Biol.">
        <title>Genome Sequence of Striga asiatica Provides Insight into the Evolution of Plant Parasitism.</title>
        <authorList>
            <person name="Yoshida S."/>
            <person name="Kim S."/>
            <person name="Wafula E.K."/>
            <person name="Tanskanen J."/>
            <person name="Kim Y.M."/>
            <person name="Honaas L."/>
            <person name="Yang Z."/>
            <person name="Spallek T."/>
            <person name="Conn C.E."/>
            <person name="Ichihashi Y."/>
            <person name="Cheong K."/>
            <person name="Cui S."/>
            <person name="Der J.P."/>
            <person name="Gundlach H."/>
            <person name="Jiao Y."/>
            <person name="Hori C."/>
            <person name="Ishida J.K."/>
            <person name="Kasahara H."/>
            <person name="Kiba T."/>
            <person name="Kim M.S."/>
            <person name="Koo N."/>
            <person name="Laohavisit A."/>
            <person name="Lee Y.H."/>
            <person name="Lumba S."/>
            <person name="McCourt P."/>
            <person name="Mortimer J.C."/>
            <person name="Mutuku J.M."/>
            <person name="Nomura T."/>
            <person name="Sasaki-Sekimoto Y."/>
            <person name="Seto Y."/>
            <person name="Wang Y."/>
            <person name="Wakatake T."/>
            <person name="Sakakibara H."/>
            <person name="Demura T."/>
            <person name="Yamaguchi S."/>
            <person name="Yoneyama K."/>
            <person name="Manabe R.I."/>
            <person name="Nelson D.C."/>
            <person name="Schulman A.H."/>
            <person name="Timko M.P."/>
            <person name="dePamphilis C.W."/>
            <person name="Choi D."/>
            <person name="Shirasu K."/>
        </authorList>
    </citation>
    <scope>NUCLEOTIDE SEQUENCE [LARGE SCALE GENOMIC DNA]</scope>
    <source>
        <strain evidence="3">cv. UVA1</strain>
    </source>
</reference>
<dbReference type="GO" id="GO:0004386">
    <property type="term" value="F:helicase activity"/>
    <property type="evidence" value="ECO:0007669"/>
    <property type="project" value="UniProtKB-KW"/>
</dbReference>
<feature type="region of interest" description="Disordered" evidence="1">
    <location>
        <begin position="1"/>
        <end position="30"/>
    </location>
</feature>
<dbReference type="Proteomes" id="UP000325081">
    <property type="component" value="Unassembled WGS sequence"/>
</dbReference>
<organism evidence="2 3">
    <name type="scientific">Striga asiatica</name>
    <name type="common">Asiatic witchweed</name>
    <name type="synonym">Buchnera asiatica</name>
    <dbReference type="NCBI Taxonomy" id="4170"/>
    <lineage>
        <taxon>Eukaryota</taxon>
        <taxon>Viridiplantae</taxon>
        <taxon>Streptophyta</taxon>
        <taxon>Embryophyta</taxon>
        <taxon>Tracheophyta</taxon>
        <taxon>Spermatophyta</taxon>
        <taxon>Magnoliopsida</taxon>
        <taxon>eudicotyledons</taxon>
        <taxon>Gunneridae</taxon>
        <taxon>Pentapetalae</taxon>
        <taxon>asterids</taxon>
        <taxon>lamiids</taxon>
        <taxon>Lamiales</taxon>
        <taxon>Orobanchaceae</taxon>
        <taxon>Buchnereae</taxon>
        <taxon>Striga</taxon>
    </lineage>
</organism>
<evidence type="ECO:0000256" key="1">
    <source>
        <dbReference type="SAM" id="MobiDB-lite"/>
    </source>
</evidence>
<comment type="caution">
    <text evidence="2">The sequence shown here is derived from an EMBL/GenBank/DDBJ whole genome shotgun (WGS) entry which is preliminary data.</text>
</comment>
<evidence type="ECO:0000313" key="2">
    <source>
        <dbReference type="EMBL" id="GER46382.1"/>
    </source>
</evidence>
<accession>A0A5A7QNH6</accession>
<sequence>MPSKGKSYFHLSKNHKDGSNKGNEEPPAPTYGIFEEAQVWNPIQDKGLVPQKSTLERERIQSLKKERGRGNMNVDSRINALTIHEVKDGKSTNVWEHPWIPSLPGFKPSTLQANSRIKLVEDLLDSTGRRWNIELLKETFSENEIEAILAIKSLEPTEKDRVCWDWNSKGDFTVASTYHKLIHLKWSHMDNPESSWEHLTAKRVRKRSWGLTVKVALGSDAIALPGC</sequence>
<gene>
    <name evidence="2" type="ORF">STAS_23419</name>
</gene>
<keyword evidence="2" id="KW-0347">Helicase</keyword>